<sequence length="324" mass="35721">MAGTSRLFRLEEHDYPRLHDLLSPFLPESITILGWFEQHRDAPPVPPIWASFSVAEPAPPLLALFVLGTEIAGYQSRLFCSAEASPGQPTPEQETFVASFVEASLRAAFEYIAETSRTGAFTRESGLIIGSIHEKWHDCLRALPYAGSHSPCRKVVLPPSAARAFAEGASDARLPPGARVTQLRNGDLETVMSYNKIARTTAYVKSRMEQSVCIRAPGPDGEEVPVAWTVVHADSSIGQLHVIEAFQRRGLGSELVRRIVGLRLAKAEEWIVDHPDEPKDMTNGWNVVDVVEGNQEGAGFYGRLEGWEQAWLCSWTMFTAPPSI</sequence>
<dbReference type="Proteomes" id="UP000814176">
    <property type="component" value="Unassembled WGS sequence"/>
</dbReference>
<proteinExistence type="predicted"/>
<evidence type="ECO:0000313" key="2">
    <source>
        <dbReference type="Proteomes" id="UP000814176"/>
    </source>
</evidence>
<evidence type="ECO:0000313" key="1">
    <source>
        <dbReference type="EMBL" id="KAH9838426.1"/>
    </source>
</evidence>
<gene>
    <name evidence="1" type="ORF">C8Q71DRAFT_751099</name>
</gene>
<dbReference type="InterPro" id="IPR016181">
    <property type="entry name" value="Acyl_CoA_acyltransferase"/>
</dbReference>
<keyword evidence="2" id="KW-1185">Reference proteome</keyword>
<evidence type="ECO:0008006" key="3">
    <source>
        <dbReference type="Google" id="ProtNLM"/>
    </source>
</evidence>
<dbReference type="Gene3D" id="3.40.630.30">
    <property type="match status" value="1"/>
</dbReference>
<reference evidence="1 2" key="1">
    <citation type="journal article" date="2021" name="Environ. Microbiol.">
        <title>Gene family expansions and transcriptome signatures uncover fungal adaptations to wood decay.</title>
        <authorList>
            <person name="Hage H."/>
            <person name="Miyauchi S."/>
            <person name="Viragh M."/>
            <person name="Drula E."/>
            <person name="Min B."/>
            <person name="Chaduli D."/>
            <person name="Navarro D."/>
            <person name="Favel A."/>
            <person name="Norest M."/>
            <person name="Lesage-Meessen L."/>
            <person name="Balint B."/>
            <person name="Merenyi Z."/>
            <person name="de Eugenio L."/>
            <person name="Morin E."/>
            <person name="Martinez A.T."/>
            <person name="Baldrian P."/>
            <person name="Stursova M."/>
            <person name="Martinez M.J."/>
            <person name="Novotny C."/>
            <person name="Magnuson J.K."/>
            <person name="Spatafora J.W."/>
            <person name="Maurice S."/>
            <person name="Pangilinan J."/>
            <person name="Andreopoulos W."/>
            <person name="LaButti K."/>
            <person name="Hundley H."/>
            <person name="Na H."/>
            <person name="Kuo A."/>
            <person name="Barry K."/>
            <person name="Lipzen A."/>
            <person name="Henrissat B."/>
            <person name="Riley R."/>
            <person name="Ahrendt S."/>
            <person name="Nagy L.G."/>
            <person name="Grigoriev I.V."/>
            <person name="Martin F."/>
            <person name="Rosso M.N."/>
        </authorList>
    </citation>
    <scope>NUCLEOTIDE SEQUENCE [LARGE SCALE GENOMIC DNA]</scope>
    <source>
        <strain evidence="1 2">CIRM-BRFM 1785</strain>
    </source>
</reference>
<accession>A0ABQ8KK00</accession>
<protein>
    <recommendedName>
        <fullName evidence="3">N-acetyltransferase domain-containing protein</fullName>
    </recommendedName>
</protein>
<name>A0ABQ8KK00_9APHY</name>
<dbReference type="EMBL" id="JADCUA010000007">
    <property type="protein sequence ID" value="KAH9838426.1"/>
    <property type="molecule type" value="Genomic_DNA"/>
</dbReference>
<organism evidence="1 2">
    <name type="scientific">Rhodofomes roseus</name>
    <dbReference type="NCBI Taxonomy" id="34475"/>
    <lineage>
        <taxon>Eukaryota</taxon>
        <taxon>Fungi</taxon>
        <taxon>Dikarya</taxon>
        <taxon>Basidiomycota</taxon>
        <taxon>Agaricomycotina</taxon>
        <taxon>Agaricomycetes</taxon>
        <taxon>Polyporales</taxon>
        <taxon>Rhodofomes</taxon>
    </lineage>
</organism>
<dbReference type="GeneID" id="72004030"/>
<dbReference type="SUPFAM" id="SSF55729">
    <property type="entry name" value="Acyl-CoA N-acyltransferases (Nat)"/>
    <property type="match status" value="1"/>
</dbReference>
<comment type="caution">
    <text evidence="1">The sequence shown here is derived from an EMBL/GenBank/DDBJ whole genome shotgun (WGS) entry which is preliminary data.</text>
</comment>
<dbReference type="RefSeq" id="XP_047780341.1">
    <property type="nucleotide sequence ID" value="XM_047923298.1"/>
</dbReference>